<accession>A0A7W6IRJ6</accession>
<feature type="region of interest" description="Disordered" evidence="1">
    <location>
        <begin position="1"/>
        <end position="51"/>
    </location>
</feature>
<dbReference type="Pfam" id="PF18932">
    <property type="entry name" value="DUF5681"/>
    <property type="match status" value="1"/>
</dbReference>
<organism evidence="3 4">
    <name type="scientific">Devosia subaequoris</name>
    <dbReference type="NCBI Taxonomy" id="395930"/>
    <lineage>
        <taxon>Bacteria</taxon>
        <taxon>Pseudomonadati</taxon>
        <taxon>Pseudomonadota</taxon>
        <taxon>Alphaproteobacteria</taxon>
        <taxon>Hyphomicrobiales</taxon>
        <taxon>Devosiaceae</taxon>
        <taxon>Devosia</taxon>
    </lineage>
</organism>
<keyword evidence="4" id="KW-1185">Reference proteome</keyword>
<evidence type="ECO:0000259" key="2">
    <source>
        <dbReference type="Pfam" id="PF18932"/>
    </source>
</evidence>
<dbReference type="RefSeq" id="WP_183312709.1">
    <property type="nucleotide sequence ID" value="NZ_JACIEW010000013.1"/>
</dbReference>
<protein>
    <recommendedName>
        <fullName evidence="2">DUF5681 domain-containing protein</fullName>
    </recommendedName>
</protein>
<dbReference type="AlphaFoldDB" id="A0A7W6IRJ6"/>
<proteinExistence type="predicted"/>
<comment type="caution">
    <text evidence="3">The sequence shown here is derived from an EMBL/GenBank/DDBJ whole genome shotgun (WGS) entry which is preliminary data.</text>
</comment>
<dbReference type="Proteomes" id="UP000547011">
    <property type="component" value="Unassembled WGS sequence"/>
</dbReference>
<reference evidence="3 4" key="1">
    <citation type="submission" date="2020-08" db="EMBL/GenBank/DDBJ databases">
        <title>Genomic Encyclopedia of Type Strains, Phase IV (KMG-IV): sequencing the most valuable type-strain genomes for metagenomic binning, comparative biology and taxonomic classification.</title>
        <authorList>
            <person name="Goeker M."/>
        </authorList>
    </citation>
    <scope>NUCLEOTIDE SEQUENCE [LARGE SCALE GENOMIC DNA]</scope>
    <source>
        <strain evidence="3 4">DSM 23447</strain>
    </source>
</reference>
<sequence length="153" mass="16438">MTTRKQHPIDIASGQEDPQQSEYEVGYGRPPRSSQFQKGRSGNPKGRPKGAKNVATLVSEKFGAKVPVREGGRTKRMSKSEIGITKLANRFAETGDVKILLAVHKLQEAGSGGPAGNLAGPASLSPVEPSQTDKAILQWFIEANRSSDQEETP</sequence>
<gene>
    <name evidence="3" type="ORF">GGR20_003633</name>
</gene>
<evidence type="ECO:0000313" key="4">
    <source>
        <dbReference type="Proteomes" id="UP000547011"/>
    </source>
</evidence>
<name>A0A7W6IRJ6_9HYPH</name>
<evidence type="ECO:0000313" key="3">
    <source>
        <dbReference type="EMBL" id="MBB4053962.1"/>
    </source>
</evidence>
<dbReference type="EMBL" id="JACIEW010000013">
    <property type="protein sequence ID" value="MBB4053962.1"/>
    <property type="molecule type" value="Genomic_DNA"/>
</dbReference>
<evidence type="ECO:0000256" key="1">
    <source>
        <dbReference type="SAM" id="MobiDB-lite"/>
    </source>
</evidence>
<dbReference type="InterPro" id="IPR043736">
    <property type="entry name" value="DUF5681"/>
</dbReference>
<feature type="domain" description="DUF5681" evidence="2">
    <location>
        <begin position="32"/>
        <end position="108"/>
    </location>
</feature>
<feature type="region of interest" description="Disordered" evidence="1">
    <location>
        <begin position="109"/>
        <end position="131"/>
    </location>
</feature>